<evidence type="ECO:0000256" key="2">
    <source>
        <dbReference type="ARBA" id="ARBA00023163"/>
    </source>
</evidence>
<dbReference type="InterPro" id="IPR050313">
    <property type="entry name" value="Carb_Metab_HTH_regulators"/>
</dbReference>
<dbReference type="PATRIC" id="fig|520762.4.peg.358"/>
<evidence type="ECO:0000313" key="4">
    <source>
        <dbReference type="EMBL" id="KXG78009.1"/>
    </source>
</evidence>
<dbReference type="GO" id="GO:0003700">
    <property type="term" value="F:DNA-binding transcription factor activity"/>
    <property type="evidence" value="ECO:0007669"/>
    <property type="project" value="InterPro"/>
</dbReference>
<proteinExistence type="predicted"/>
<evidence type="ECO:0000256" key="1">
    <source>
        <dbReference type="ARBA" id="ARBA00023015"/>
    </source>
</evidence>
<organism evidence="4 5">
    <name type="scientific">Thermotalea metallivorans</name>
    <dbReference type="NCBI Taxonomy" id="520762"/>
    <lineage>
        <taxon>Bacteria</taxon>
        <taxon>Bacillati</taxon>
        <taxon>Bacillota</taxon>
        <taxon>Clostridia</taxon>
        <taxon>Peptostreptococcales</taxon>
        <taxon>Thermotaleaceae</taxon>
        <taxon>Thermotalea</taxon>
    </lineage>
</organism>
<dbReference type="Proteomes" id="UP000070456">
    <property type="component" value="Unassembled WGS sequence"/>
</dbReference>
<evidence type="ECO:0000313" key="5">
    <source>
        <dbReference type="Proteomes" id="UP000070456"/>
    </source>
</evidence>
<dbReference type="InterPro" id="IPR014036">
    <property type="entry name" value="DeoR-like_C"/>
</dbReference>
<dbReference type="InterPro" id="IPR001034">
    <property type="entry name" value="DeoR_HTH"/>
</dbReference>
<dbReference type="SUPFAM" id="SSF46785">
    <property type="entry name" value="Winged helix' DNA-binding domain"/>
    <property type="match status" value="1"/>
</dbReference>
<gene>
    <name evidence="4" type="primary">srlR_1</name>
    <name evidence="4" type="ORF">AN619_03190</name>
</gene>
<protein>
    <submittedName>
        <fullName evidence="4">Glucitol operon repressor</fullName>
    </submittedName>
</protein>
<keyword evidence="5" id="KW-1185">Reference proteome</keyword>
<dbReference type="InterPro" id="IPR037171">
    <property type="entry name" value="NagB/RpiA_transferase-like"/>
</dbReference>
<dbReference type="SMART" id="SM00420">
    <property type="entry name" value="HTH_DEOR"/>
    <property type="match status" value="1"/>
</dbReference>
<sequence length="253" mass="28204">MFAEERLEQMLAILNETGKIVVKELSQRFGVTEDCIRKDLKILERNGFIKRTYGGAVANRQSAQNSSVLHRKNINLEAKRMIAEKAFAIIEPKETIFLDISTINILIAEKLAAGNKKVTVVTNMMDVINALANSDHVKVIGTGGVFYRELNGFAGSTAIETIEKYNLDRVLIGSVGVNVFDKSVTTFDVEDGNTKRAIINAGKQVYLIMESGKFYMDGVYKFANLFDIDTIIVDEKPDEKICEEIEKIGVNIL</sequence>
<comment type="caution">
    <text evidence="4">The sequence shown here is derived from an EMBL/GenBank/DDBJ whole genome shotgun (WGS) entry which is preliminary data.</text>
</comment>
<feature type="domain" description="HTH deoR-type" evidence="3">
    <location>
        <begin position="3"/>
        <end position="58"/>
    </location>
</feature>
<evidence type="ECO:0000259" key="3">
    <source>
        <dbReference type="PROSITE" id="PS51000"/>
    </source>
</evidence>
<dbReference type="SMART" id="SM01134">
    <property type="entry name" value="DeoRC"/>
    <property type="match status" value="1"/>
</dbReference>
<keyword evidence="2" id="KW-0804">Transcription</keyword>
<name>A0A140LBT4_9FIRM</name>
<dbReference type="EMBL" id="LOEE01000008">
    <property type="protein sequence ID" value="KXG78009.1"/>
    <property type="molecule type" value="Genomic_DNA"/>
</dbReference>
<dbReference type="InterPro" id="IPR036390">
    <property type="entry name" value="WH_DNA-bd_sf"/>
</dbReference>
<keyword evidence="1" id="KW-0805">Transcription regulation</keyword>
<dbReference type="OrthoDB" id="9797223at2"/>
<dbReference type="SUPFAM" id="SSF100950">
    <property type="entry name" value="NagB/RpiA/CoA transferase-like"/>
    <property type="match status" value="1"/>
</dbReference>
<dbReference type="PRINTS" id="PR00037">
    <property type="entry name" value="HTHLACR"/>
</dbReference>
<dbReference type="PANTHER" id="PTHR30363:SF44">
    <property type="entry name" value="AGA OPERON TRANSCRIPTIONAL REPRESSOR-RELATED"/>
    <property type="match status" value="1"/>
</dbReference>
<dbReference type="PROSITE" id="PS51000">
    <property type="entry name" value="HTH_DEOR_2"/>
    <property type="match status" value="1"/>
</dbReference>
<dbReference type="RefSeq" id="WP_068554432.1">
    <property type="nucleotide sequence ID" value="NZ_LOEE01000008.1"/>
</dbReference>
<dbReference type="STRING" id="520762.AN619_03190"/>
<dbReference type="AlphaFoldDB" id="A0A140LBT4"/>
<reference evidence="4 5" key="1">
    <citation type="submission" date="2015-12" db="EMBL/GenBank/DDBJ databases">
        <title>Draft genome sequence of the thermoanaerobe Thermotalea metallivorans, an isolate from the runoff channel of the Great Artesian Basin, Australia.</title>
        <authorList>
            <person name="Patel B.K."/>
        </authorList>
    </citation>
    <scope>NUCLEOTIDE SEQUENCE [LARGE SCALE GENOMIC DNA]</scope>
    <source>
        <strain evidence="4 5">B2-1</strain>
    </source>
</reference>
<dbReference type="Gene3D" id="1.10.10.10">
    <property type="entry name" value="Winged helix-like DNA-binding domain superfamily/Winged helix DNA-binding domain"/>
    <property type="match status" value="1"/>
</dbReference>
<dbReference type="Pfam" id="PF00455">
    <property type="entry name" value="DeoRC"/>
    <property type="match status" value="1"/>
</dbReference>
<accession>A0A140LBT4</accession>
<dbReference type="InterPro" id="IPR036388">
    <property type="entry name" value="WH-like_DNA-bd_sf"/>
</dbReference>
<dbReference type="PANTHER" id="PTHR30363">
    <property type="entry name" value="HTH-TYPE TRANSCRIPTIONAL REGULATOR SRLR-RELATED"/>
    <property type="match status" value="1"/>
</dbReference>
<dbReference type="Pfam" id="PF08220">
    <property type="entry name" value="HTH_DeoR"/>
    <property type="match status" value="1"/>
</dbReference>